<protein>
    <submittedName>
        <fullName evidence="2">Uncharacterized protein</fullName>
    </submittedName>
</protein>
<name>A0AAF0BN99_9PROT</name>
<keyword evidence="3" id="KW-1185">Reference proteome</keyword>
<accession>A0AAF0BN99</accession>
<dbReference type="Proteomes" id="UP001217500">
    <property type="component" value="Chromosome"/>
</dbReference>
<keyword evidence="1" id="KW-1133">Transmembrane helix</keyword>
<gene>
    <name evidence="2" type="ORF">PH603_07845</name>
</gene>
<sequence length="77" mass="8148">MASPLPKDVEQSIMGNALRAEVRSVAFMAFILGIAVGFGIGAAVFADSGARYYFVAGALVIGLLWFLAARARRGKQN</sequence>
<keyword evidence="1" id="KW-0812">Transmembrane</keyword>
<feature type="transmembrane region" description="Helical" evidence="1">
    <location>
        <begin position="52"/>
        <end position="69"/>
    </location>
</feature>
<dbReference type="AlphaFoldDB" id="A0AAF0BN99"/>
<keyword evidence="1" id="KW-0472">Membrane</keyword>
<evidence type="ECO:0000256" key="1">
    <source>
        <dbReference type="SAM" id="Phobius"/>
    </source>
</evidence>
<reference evidence="2" key="1">
    <citation type="submission" date="2023-01" db="EMBL/GenBank/DDBJ databases">
        <title>The genome sequence of Kordiimonadaceae bacterium 6D33.</title>
        <authorList>
            <person name="Liu Y."/>
        </authorList>
    </citation>
    <scope>NUCLEOTIDE SEQUENCE</scope>
    <source>
        <strain evidence="2">6D33</strain>
    </source>
</reference>
<dbReference type="EMBL" id="CP116805">
    <property type="protein sequence ID" value="WCL55666.1"/>
    <property type="molecule type" value="Genomic_DNA"/>
</dbReference>
<organism evidence="2 3">
    <name type="scientific">Gimibacter soli</name>
    <dbReference type="NCBI Taxonomy" id="3024400"/>
    <lineage>
        <taxon>Bacteria</taxon>
        <taxon>Pseudomonadati</taxon>
        <taxon>Pseudomonadota</taxon>
        <taxon>Alphaproteobacteria</taxon>
        <taxon>Kordiimonadales</taxon>
        <taxon>Temperatibacteraceae</taxon>
        <taxon>Gimibacter</taxon>
    </lineage>
</organism>
<evidence type="ECO:0000313" key="2">
    <source>
        <dbReference type="EMBL" id="WCL55666.1"/>
    </source>
</evidence>
<feature type="transmembrane region" description="Helical" evidence="1">
    <location>
        <begin position="25"/>
        <end position="46"/>
    </location>
</feature>
<dbReference type="KEGG" id="gso:PH603_07845"/>
<dbReference type="RefSeq" id="WP_289505523.1">
    <property type="nucleotide sequence ID" value="NZ_CP116805.1"/>
</dbReference>
<proteinExistence type="predicted"/>
<evidence type="ECO:0000313" key="3">
    <source>
        <dbReference type="Proteomes" id="UP001217500"/>
    </source>
</evidence>